<dbReference type="EMBL" id="JBBNAE010000009">
    <property type="protein sequence ID" value="KAK9095977.1"/>
    <property type="molecule type" value="Genomic_DNA"/>
</dbReference>
<feature type="chain" id="PRO_5043011338" evidence="3">
    <location>
        <begin position="26"/>
        <end position="158"/>
    </location>
</feature>
<keyword evidence="5" id="KW-1185">Reference proteome</keyword>
<organism evidence="4 5">
    <name type="scientific">Stephania japonica</name>
    <dbReference type="NCBI Taxonomy" id="461633"/>
    <lineage>
        <taxon>Eukaryota</taxon>
        <taxon>Viridiplantae</taxon>
        <taxon>Streptophyta</taxon>
        <taxon>Embryophyta</taxon>
        <taxon>Tracheophyta</taxon>
        <taxon>Spermatophyta</taxon>
        <taxon>Magnoliopsida</taxon>
        <taxon>Ranunculales</taxon>
        <taxon>Menispermaceae</taxon>
        <taxon>Menispermoideae</taxon>
        <taxon>Cissampelideae</taxon>
        <taxon>Stephania</taxon>
    </lineage>
</organism>
<dbReference type="SUPFAM" id="SSF51064">
    <property type="entry name" value="Head domain of nucleotide exchange factor GrpE"/>
    <property type="match status" value="1"/>
</dbReference>
<evidence type="ECO:0000256" key="1">
    <source>
        <dbReference type="ARBA" id="ARBA00023186"/>
    </source>
</evidence>
<reference evidence="4 5" key="1">
    <citation type="submission" date="2024-01" db="EMBL/GenBank/DDBJ databases">
        <title>Genome assemblies of Stephania.</title>
        <authorList>
            <person name="Yang L."/>
        </authorList>
    </citation>
    <scope>NUCLEOTIDE SEQUENCE [LARGE SCALE GENOMIC DNA]</scope>
    <source>
        <strain evidence="4">QJT</strain>
        <tissue evidence="4">Leaf</tissue>
    </source>
</reference>
<dbReference type="InterPro" id="IPR000740">
    <property type="entry name" value="GrpE"/>
</dbReference>
<dbReference type="InterPro" id="IPR009012">
    <property type="entry name" value="GrpE_head"/>
</dbReference>
<evidence type="ECO:0000256" key="3">
    <source>
        <dbReference type="SAM" id="SignalP"/>
    </source>
</evidence>
<keyword evidence="1" id="KW-0143">Chaperone</keyword>
<dbReference type="Proteomes" id="UP001417504">
    <property type="component" value="Unassembled WGS sequence"/>
</dbReference>
<feature type="region of interest" description="Disordered" evidence="2">
    <location>
        <begin position="138"/>
        <end position="158"/>
    </location>
</feature>
<proteinExistence type="predicted"/>
<protein>
    <submittedName>
        <fullName evidence="4">Uncharacterized protein</fullName>
    </submittedName>
</protein>
<keyword evidence="3" id="KW-0732">Signal</keyword>
<gene>
    <name evidence="4" type="ORF">Sjap_021474</name>
</gene>
<evidence type="ECO:0000313" key="5">
    <source>
        <dbReference type="Proteomes" id="UP001417504"/>
    </source>
</evidence>
<evidence type="ECO:0000313" key="4">
    <source>
        <dbReference type="EMBL" id="KAK9095977.1"/>
    </source>
</evidence>
<dbReference type="Pfam" id="PF01025">
    <property type="entry name" value="GrpE"/>
    <property type="match status" value="1"/>
</dbReference>
<name>A0AAP0EQ72_9MAGN</name>
<dbReference type="GO" id="GO:0042803">
    <property type="term" value="F:protein homodimerization activity"/>
    <property type="evidence" value="ECO:0007669"/>
    <property type="project" value="InterPro"/>
</dbReference>
<comment type="caution">
    <text evidence="4">The sequence shown here is derived from an EMBL/GenBank/DDBJ whole genome shotgun (WGS) entry which is preliminary data.</text>
</comment>
<accession>A0AAP0EQ72</accession>
<evidence type="ECO:0000256" key="2">
    <source>
        <dbReference type="SAM" id="MobiDB-lite"/>
    </source>
</evidence>
<dbReference type="GO" id="GO:0000774">
    <property type="term" value="F:adenyl-nucleotide exchange factor activity"/>
    <property type="evidence" value="ECO:0007669"/>
    <property type="project" value="InterPro"/>
</dbReference>
<feature type="signal peptide" evidence="3">
    <location>
        <begin position="1"/>
        <end position="25"/>
    </location>
</feature>
<sequence length="158" mass="17738">MEFWNKTRVLMVFIGVLVLDKLCRGVSMGNGLLVFLCDVWTSTDPGDKPRLVRKSQNPLLAEQRKRRCDVELGSLRSILVFLLCLLTLKFHEAVGREESQQFKEGIVMEEIQRGFLLRGRVLRPALVKVSKSSGLKKAPNTKEEAIIGQPTVNSGADK</sequence>
<dbReference type="AlphaFoldDB" id="A0AAP0EQ72"/>
<dbReference type="Gene3D" id="2.30.22.10">
    <property type="entry name" value="Head domain of nucleotide exchange factor GrpE"/>
    <property type="match status" value="1"/>
</dbReference>
<dbReference type="GO" id="GO:0051087">
    <property type="term" value="F:protein-folding chaperone binding"/>
    <property type="evidence" value="ECO:0007669"/>
    <property type="project" value="InterPro"/>
</dbReference>
<dbReference type="GO" id="GO:0006457">
    <property type="term" value="P:protein folding"/>
    <property type="evidence" value="ECO:0007669"/>
    <property type="project" value="InterPro"/>
</dbReference>